<keyword evidence="1" id="KW-0472">Membrane</keyword>
<evidence type="ECO:0000313" key="2">
    <source>
        <dbReference type="EMBL" id="KAL0811301.1"/>
    </source>
</evidence>
<dbReference type="Proteomes" id="UP001549921">
    <property type="component" value="Unassembled WGS sequence"/>
</dbReference>
<evidence type="ECO:0000256" key="1">
    <source>
        <dbReference type="SAM" id="Phobius"/>
    </source>
</evidence>
<feature type="non-terminal residue" evidence="2">
    <location>
        <position position="1"/>
    </location>
</feature>
<proteinExistence type="predicted"/>
<reference evidence="2 3" key="1">
    <citation type="submission" date="2024-06" db="EMBL/GenBank/DDBJ databases">
        <title>A chromosome-level genome assembly of beet webworm, Loxostege sticticalis.</title>
        <authorList>
            <person name="Zhang Y."/>
        </authorList>
    </citation>
    <scope>NUCLEOTIDE SEQUENCE [LARGE SCALE GENOMIC DNA]</scope>
    <source>
        <strain evidence="2">AQ028</strain>
        <tissue evidence="2">Male pupae</tissue>
    </source>
</reference>
<keyword evidence="1" id="KW-0812">Transmembrane</keyword>
<gene>
    <name evidence="2" type="ORF">ABMA28_009715</name>
</gene>
<keyword evidence="1" id="KW-1133">Transmembrane helix</keyword>
<sequence length="614" mass="70381">IFVFFCIAKLAKIIFGRRQRKKVLMAVIPLLFGMKSAAVVIFAMAIVTALTLKAFVASKLALLVTVGMAVKKLYESYTSGVGLQNHPYLYSQYPIDFPSASSHAYSVSGVSPQFASPEMYNPTALANHPHAQELLQQADASAQQSQQAPTLQLVNSTRASERWDGKSKLLKFLEPILERIRSLVDPIANVFYSMPATFRGMNSDVPTTTVYEPEVAESAPQPKVILVPQPRLIAQRKMTYRKPFKHRPKKYTELKISLERLKHNKDLYDYLKTKKYKYNYPNTFYYPKVKFFVNPNSFIVRPNNSRLRPYRREPFVPIISNNTSSNNYTTTSTLSTESSEWKPIIVLSEHPILSINFTKKVPSKKVYNKTKFVLKNRTRSKRSITLDNSEHAYRNSNIAVNVNERSLKDDSSRGIFDFIDEFLNSELMTTVVKQAQDYAKSVIKDTLKSKDPPKYYSFVYEVLMWTLEMIDGYVGVEEQLEEHVNSKEVDKIKPAKKFPRCQLNFSESRLLLQWFQSFGGWVVFYTFDSISHCHSSWNIVMSEGDFLGSLKTDRQQSMYADVMYIVDFILEKVIFALSSSIKRILFSYPEQTHKVTVTDTAPAREGVEKAKTTL</sequence>
<organism evidence="2 3">
    <name type="scientific">Loxostege sticticalis</name>
    <name type="common">Beet webworm moth</name>
    <dbReference type="NCBI Taxonomy" id="481309"/>
    <lineage>
        <taxon>Eukaryota</taxon>
        <taxon>Metazoa</taxon>
        <taxon>Ecdysozoa</taxon>
        <taxon>Arthropoda</taxon>
        <taxon>Hexapoda</taxon>
        <taxon>Insecta</taxon>
        <taxon>Pterygota</taxon>
        <taxon>Neoptera</taxon>
        <taxon>Endopterygota</taxon>
        <taxon>Lepidoptera</taxon>
        <taxon>Glossata</taxon>
        <taxon>Ditrysia</taxon>
        <taxon>Pyraloidea</taxon>
        <taxon>Crambidae</taxon>
        <taxon>Pyraustinae</taxon>
        <taxon>Loxostege</taxon>
    </lineage>
</organism>
<dbReference type="EMBL" id="JBEDNZ010000024">
    <property type="protein sequence ID" value="KAL0811301.1"/>
    <property type="molecule type" value="Genomic_DNA"/>
</dbReference>
<protein>
    <submittedName>
        <fullName evidence="2">Uncharacterized protein</fullName>
    </submittedName>
</protein>
<name>A0ABD0SB72_LOXSC</name>
<evidence type="ECO:0000313" key="3">
    <source>
        <dbReference type="Proteomes" id="UP001549921"/>
    </source>
</evidence>
<dbReference type="AlphaFoldDB" id="A0ABD0SB72"/>
<comment type="caution">
    <text evidence="2">The sequence shown here is derived from an EMBL/GenBank/DDBJ whole genome shotgun (WGS) entry which is preliminary data.</text>
</comment>
<accession>A0ABD0SB72</accession>
<feature type="transmembrane region" description="Helical" evidence="1">
    <location>
        <begin position="23"/>
        <end position="46"/>
    </location>
</feature>